<dbReference type="eggNOG" id="KOG0725">
    <property type="taxonomic scope" value="Eukaryota"/>
</dbReference>
<keyword evidence="4" id="KW-0684">Rhamnose metabolism</keyword>
<evidence type="ECO:0000256" key="4">
    <source>
        <dbReference type="ARBA" id="ARBA00023308"/>
    </source>
</evidence>
<dbReference type="Gene3D" id="3.40.50.720">
    <property type="entry name" value="NAD(P)-binding Rossmann-like Domain"/>
    <property type="match status" value="1"/>
</dbReference>
<evidence type="ECO:0000313" key="5">
    <source>
        <dbReference type="EMBL" id="CCG80507.1"/>
    </source>
</evidence>
<dbReference type="CDD" id="cd05233">
    <property type="entry name" value="SDR_c"/>
    <property type="match status" value="1"/>
</dbReference>
<protein>
    <submittedName>
        <fullName evidence="5">Short-chain dehydrogenase</fullName>
    </submittedName>
</protein>
<dbReference type="GO" id="GO:0006633">
    <property type="term" value="P:fatty acid biosynthetic process"/>
    <property type="evidence" value="ECO:0007669"/>
    <property type="project" value="TreeGrafter"/>
</dbReference>
<dbReference type="OrthoDB" id="417891at2759"/>
<proteinExistence type="inferred from homology"/>
<dbReference type="SUPFAM" id="SSF51735">
    <property type="entry name" value="NAD(P)-binding Rossmann-fold domains"/>
    <property type="match status" value="1"/>
</dbReference>
<reference evidence="5 6" key="1">
    <citation type="journal article" date="2013" name="MBio">
        <title>Genome sequencing of the plant pathogen Taphrina deformans, the causal agent of peach leaf curl.</title>
        <authorList>
            <person name="Cisse O.H."/>
            <person name="Almeida J.M.G.C.F."/>
            <person name="Fonseca A."/>
            <person name="Kumar A.A."/>
            <person name="Salojaervi J."/>
            <person name="Overmyer K."/>
            <person name="Hauser P.M."/>
            <person name="Pagni M."/>
        </authorList>
    </citation>
    <scope>NUCLEOTIDE SEQUENCE [LARGE SCALE GENOMIC DNA]</scope>
    <source>
        <strain evidence="6">PYCC 5710 / ATCC 11124 / CBS 356.35 / IMI 108563 / JCM 9778 / NBRC 8474</strain>
    </source>
</reference>
<comment type="caution">
    <text evidence="5">The sequence shown here is derived from an EMBL/GenBank/DDBJ whole genome shotgun (WGS) entry which is preliminary data.</text>
</comment>
<dbReference type="GO" id="GO:0016616">
    <property type="term" value="F:oxidoreductase activity, acting on the CH-OH group of donors, NAD or NADP as acceptor"/>
    <property type="evidence" value="ECO:0007669"/>
    <property type="project" value="TreeGrafter"/>
</dbReference>
<dbReference type="Proteomes" id="UP000013776">
    <property type="component" value="Unassembled WGS sequence"/>
</dbReference>
<evidence type="ECO:0000256" key="1">
    <source>
        <dbReference type="ARBA" id="ARBA00006484"/>
    </source>
</evidence>
<dbReference type="PANTHER" id="PTHR42760">
    <property type="entry name" value="SHORT-CHAIN DEHYDROGENASES/REDUCTASES FAMILY MEMBER"/>
    <property type="match status" value="1"/>
</dbReference>
<dbReference type="PRINTS" id="PR00080">
    <property type="entry name" value="SDRFAMILY"/>
</dbReference>
<keyword evidence="2" id="KW-0521">NADP</keyword>
<dbReference type="PANTHER" id="PTHR42760:SF83">
    <property type="entry name" value="(3R)-3-HYDROXYACYL-COA DEHYDROGENASE"/>
    <property type="match status" value="1"/>
</dbReference>
<dbReference type="InterPro" id="IPR002347">
    <property type="entry name" value="SDR_fam"/>
</dbReference>
<dbReference type="Pfam" id="PF13561">
    <property type="entry name" value="adh_short_C2"/>
    <property type="match status" value="1"/>
</dbReference>
<dbReference type="STRING" id="1097556.R4X8R3"/>
<dbReference type="GO" id="GO:0048038">
    <property type="term" value="F:quinone binding"/>
    <property type="evidence" value="ECO:0007669"/>
    <property type="project" value="TreeGrafter"/>
</dbReference>
<dbReference type="PRINTS" id="PR00081">
    <property type="entry name" value="GDHRDH"/>
</dbReference>
<sequence>MLKHKVVIISGASSGIGRAAAYACRAEQAKLVLHHIGSPQSDKDVAQMTTEMVDSEVAFVAGDIRDPKTSSALVAAAVERFGGVDVLVSNAGICLFSDFFDVTPELLKDHMDINYAGAFSLVQACAAQMKAQGRGGSIVAISSISALVGGGQQTHYTPTKAAILSMMQSCAVALGPYGIRCNAILPGTIQTGMNQADLQDLRKREYMASRCALGRLGNPEDIAVPIVFLASDMSAYMSGSQLLVDGGLFVNLQ</sequence>
<evidence type="ECO:0000256" key="2">
    <source>
        <dbReference type="ARBA" id="ARBA00022857"/>
    </source>
</evidence>
<organism evidence="5 6">
    <name type="scientific">Taphrina deformans (strain PYCC 5710 / ATCC 11124 / CBS 356.35 / IMI 108563 / JCM 9778 / NBRC 8474)</name>
    <name type="common">Peach leaf curl fungus</name>
    <name type="synonym">Lalaria deformans</name>
    <dbReference type="NCBI Taxonomy" id="1097556"/>
    <lineage>
        <taxon>Eukaryota</taxon>
        <taxon>Fungi</taxon>
        <taxon>Dikarya</taxon>
        <taxon>Ascomycota</taxon>
        <taxon>Taphrinomycotina</taxon>
        <taxon>Taphrinomycetes</taxon>
        <taxon>Taphrinales</taxon>
        <taxon>Taphrinaceae</taxon>
        <taxon>Taphrina</taxon>
    </lineage>
</organism>
<keyword evidence="3" id="KW-0560">Oxidoreductase</keyword>
<dbReference type="AlphaFoldDB" id="R4X8R3"/>
<keyword evidence="6" id="KW-1185">Reference proteome</keyword>
<dbReference type="GO" id="GO:0019301">
    <property type="term" value="P:rhamnose catabolic process"/>
    <property type="evidence" value="ECO:0007669"/>
    <property type="project" value="UniProtKB-ARBA"/>
</dbReference>
<dbReference type="FunFam" id="3.40.50.720:FF:000417">
    <property type="entry name" value="Glucose 1-dehydrogenase, putative"/>
    <property type="match status" value="1"/>
</dbReference>
<evidence type="ECO:0000313" key="6">
    <source>
        <dbReference type="Proteomes" id="UP000013776"/>
    </source>
</evidence>
<gene>
    <name evidence="5" type="ORF">TAPDE_000008</name>
</gene>
<dbReference type="EMBL" id="CAHR02000002">
    <property type="protein sequence ID" value="CCG80507.1"/>
    <property type="molecule type" value="Genomic_DNA"/>
</dbReference>
<dbReference type="InterPro" id="IPR036291">
    <property type="entry name" value="NAD(P)-bd_dom_sf"/>
</dbReference>
<accession>R4X8R3</accession>
<dbReference type="VEuPathDB" id="FungiDB:TAPDE_000008"/>
<comment type="similarity">
    <text evidence="1">Belongs to the short-chain dehydrogenases/reductases (SDR) family.</text>
</comment>
<name>R4X8R3_TAPDE</name>
<evidence type="ECO:0000256" key="3">
    <source>
        <dbReference type="ARBA" id="ARBA00023002"/>
    </source>
</evidence>